<keyword evidence="2" id="KW-1185">Reference proteome</keyword>
<organism evidence="1 2">
    <name type="scientific">Embleya scabrispora</name>
    <dbReference type="NCBI Taxonomy" id="159449"/>
    <lineage>
        <taxon>Bacteria</taxon>
        <taxon>Bacillati</taxon>
        <taxon>Actinomycetota</taxon>
        <taxon>Actinomycetes</taxon>
        <taxon>Kitasatosporales</taxon>
        <taxon>Streptomycetaceae</taxon>
        <taxon>Embleya</taxon>
    </lineage>
</organism>
<evidence type="ECO:0000313" key="1">
    <source>
        <dbReference type="EMBL" id="OPC76873.1"/>
    </source>
</evidence>
<dbReference type="AlphaFoldDB" id="A0A1T3NJ71"/>
<proteinExistence type="predicted"/>
<comment type="caution">
    <text evidence="1">The sequence shown here is derived from an EMBL/GenBank/DDBJ whole genome shotgun (WGS) entry which is preliminary data.</text>
</comment>
<sequence>MIGLDTTNIVDYARRWPRPEDERAGGFFVYGGHHPITVALAHVAATIGMTEITEANVPEWSRRLACAAEIALPLRDGPDSAGRTFTVEEVEGHVGLVVNVAPMTADRFDRVHAIRLRKRDGLPTVECHEHRRAVVHAPEPTLLYVAVDMETGQERRRVEHYATGRMVAIDYGEDDGVEMPEGPWPGAEVMKERCYSTRRMSLWDFELVFSRARASEDRCAWPTTVENWAVPECGAHKNPDDAFCEPHAAARAALFPGLAG</sequence>
<dbReference type="Proteomes" id="UP000190037">
    <property type="component" value="Unassembled WGS sequence"/>
</dbReference>
<name>A0A1T3NJ71_9ACTN</name>
<dbReference type="RefSeq" id="WP_078982722.1">
    <property type="nucleotide sequence ID" value="NZ_MWQN01000005.1"/>
</dbReference>
<protein>
    <submittedName>
        <fullName evidence="1">Uncharacterized protein</fullName>
    </submittedName>
</protein>
<accession>A0A1T3NJ71</accession>
<reference evidence="1 2" key="1">
    <citation type="submission" date="2017-03" db="EMBL/GenBank/DDBJ databases">
        <title>Draft genome sequence of Streptomyces scabrisporus NF3, endophyte isolated from Amphipterygium adstringens.</title>
        <authorList>
            <person name="Vazquez M."/>
            <person name="Ceapa C.D."/>
            <person name="Rodriguez Luna D."/>
            <person name="Sanchez Esquivel S."/>
        </authorList>
    </citation>
    <scope>NUCLEOTIDE SEQUENCE [LARGE SCALE GENOMIC DNA]</scope>
    <source>
        <strain evidence="1 2">NF3</strain>
    </source>
</reference>
<evidence type="ECO:0000313" key="2">
    <source>
        <dbReference type="Proteomes" id="UP000190037"/>
    </source>
</evidence>
<dbReference type="EMBL" id="MWQN01000005">
    <property type="protein sequence ID" value="OPC76873.1"/>
    <property type="molecule type" value="Genomic_DNA"/>
</dbReference>
<gene>
    <name evidence="1" type="ORF">B4N89_46230</name>
</gene>